<evidence type="ECO:0000259" key="4">
    <source>
        <dbReference type="PROSITE" id="PS50987"/>
    </source>
</evidence>
<evidence type="ECO:0000313" key="5">
    <source>
        <dbReference type="EMBL" id="QNT71480.1"/>
    </source>
</evidence>
<dbReference type="SMART" id="SM00418">
    <property type="entry name" value="HTH_ARSR"/>
    <property type="match status" value="1"/>
</dbReference>
<dbReference type="InterPro" id="IPR036388">
    <property type="entry name" value="WH-like_DNA-bd_sf"/>
</dbReference>
<keyword evidence="5" id="KW-0614">Plasmid</keyword>
<dbReference type="EMBL" id="CP053924">
    <property type="protein sequence ID" value="QNT71480.1"/>
    <property type="molecule type" value="Genomic_DNA"/>
</dbReference>
<organism evidence="5 6">
    <name type="scientific">Defluviicoccus vanus</name>
    <dbReference type="NCBI Taxonomy" id="111831"/>
    <lineage>
        <taxon>Bacteria</taxon>
        <taxon>Pseudomonadati</taxon>
        <taxon>Pseudomonadota</taxon>
        <taxon>Alphaproteobacteria</taxon>
        <taxon>Rhodospirillales</taxon>
        <taxon>Rhodospirillaceae</taxon>
        <taxon>Defluviicoccus</taxon>
    </lineage>
</organism>
<dbReference type="GO" id="GO:0003700">
    <property type="term" value="F:DNA-binding transcription factor activity"/>
    <property type="evidence" value="ECO:0007669"/>
    <property type="project" value="InterPro"/>
</dbReference>
<dbReference type="PANTHER" id="PTHR43132">
    <property type="entry name" value="ARSENICAL RESISTANCE OPERON REPRESSOR ARSR-RELATED"/>
    <property type="match status" value="1"/>
</dbReference>
<dbReference type="Gene3D" id="1.10.10.10">
    <property type="entry name" value="Winged helix-like DNA-binding domain superfamily/Winged helix DNA-binding domain"/>
    <property type="match status" value="1"/>
</dbReference>
<dbReference type="InterPro" id="IPR051011">
    <property type="entry name" value="Metal_resp_trans_reg"/>
</dbReference>
<dbReference type="GO" id="GO:0003677">
    <property type="term" value="F:DNA binding"/>
    <property type="evidence" value="ECO:0007669"/>
    <property type="project" value="UniProtKB-KW"/>
</dbReference>
<dbReference type="NCBIfam" id="NF033788">
    <property type="entry name" value="HTH_metalloreg"/>
    <property type="match status" value="1"/>
</dbReference>
<feature type="domain" description="HTH arsR-type" evidence="4">
    <location>
        <begin position="10"/>
        <end position="104"/>
    </location>
</feature>
<evidence type="ECO:0000256" key="3">
    <source>
        <dbReference type="ARBA" id="ARBA00023163"/>
    </source>
</evidence>
<evidence type="ECO:0000256" key="2">
    <source>
        <dbReference type="ARBA" id="ARBA00023125"/>
    </source>
</evidence>
<proteinExistence type="predicted"/>
<dbReference type="InterPro" id="IPR011991">
    <property type="entry name" value="ArsR-like_HTH"/>
</dbReference>
<dbReference type="SUPFAM" id="SSF46785">
    <property type="entry name" value="Winged helix' DNA-binding domain"/>
    <property type="match status" value="1"/>
</dbReference>
<keyword evidence="1" id="KW-0805">Transcription regulation</keyword>
<accession>A0A7H1N6Z4</accession>
<dbReference type="PROSITE" id="PS50987">
    <property type="entry name" value="HTH_ARSR_2"/>
    <property type="match status" value="1"/>
</dbReference>
<geneLocation type="plasmid" evidence="5 6">
    <name>unnamed</name>
</geneLocation>
<keyword evidence="2" id="KW-0238">DNA-binding</keyword>
<keyword evidence="3" id="KW-0804">Transcription</keyword>
<dbReference type="CDD" id="cd00090">
    <property type="entry name" value="HTH_ARSR"/>
    <property type="match status" value="1"/>
</dbReference>
<dbReference type="InterPro" id="IPR001845">
    <property type="entry name" value="HTH_ArsR_DNA-bd_dom"/>
</dbReference>
<dbReference type="Pfam" id="PF01022">
    <property type="entry name" value="HTH_5"/>
    <property type="match status" value="1"/>
</dbReference>
<evidence type="ECO:0000256" key="1">
    <source>
        <dbReference type="ARBA" id="ARBA00023015"/>
    </source>
</evidence>
<sequence>MLLPPPLPTLEGAQIAELAELLRLLGEPTRLRILLACLTEPASVGDIAARVNIPRSLVSHHLRMLRAGRFLRSTRNGKQIIYSPVDDRIRCILQDLVEHVVEAADERGDG</sequence>
<dbReference type="InterPro" id="IPR036390">
    <property type="entry name" value="WH_DNA-bd_sf"/>
</dbReference>
<name>A0A7H1N6Z4_9PROT</name>
<keyword evidence="6" id="KW-1185">Reference proteome</keyword>
<protein>
    <submittedName>
        <fullName evidence="5">Winged helix-turn-helix transcriptional regulator</fullName>
    </submittedName>
</protein>
<dbReference type="PANTHER" id="PTHR43132:SF6">
    <property type="entry name" value="HTH-TYPE TRANSCRIPTIONAL REPRESSOR CZRA"/>
    <property type="match status" value="1"/>
</dbReference>
<reference evidence="5 6" key="1">
    <citation type="submission" date="2020-05" db="EMBL/GenBank/DDBJ databases">
        <title>Complete closed genome sequence of Defluviicoccus vanus.</title>
        <authorList>
            <person name="Bessarab I."/>
            <person name="Arumugam K."/>
            <person name="Maszenan A.M."/>
            <person name="Seviour R.J."/>
            <person name="Williams R.B."/>
        </authorList>
    </citation>
    <scope>NUCLEOTIDE SEQUENCE [LARGE SCALE GENOMIC DNA]</scope>
    <source>
        <strain evidence="5 6">Ben 114</strain>
        <plasmid evidence="5 6">unnamed</plasmid>
    </source>
</reference>
<gene>
    <name evidence="5" type="ORF">HQ394_19285</name>
</gene>
<evidence type="ECO:0000313" key="6">
    <source>
        <dbReference type="Proteomes" id="UP000516369"/>
    </source>
</evidence>
<dbReference type="KEGG" id="dvn:HQ394_19285"/>
<dbReference type="PRINTS" id="PR00778">
    <property type="entry name" value="HTHARSR"/>
</dbReference>
<dbReference type="Proteomes" id="UP000516369">
    <property type="component" value="Plasmid unnamed"/>
</dbReference>
<dbReference type="AlphaFoldDB" id="A0A7H1N6Z4"/>